<evidence type="ECO:0000256" key="1">
    <source>
        <dbReference type="SAM" id="MobiDB-lite"/>
    </source>
</evidence>
<reference evidence="2" key="1">
    <citation type="journal article" date="2014" name="Int. J. Syst. Evol. Microbiol.">
        <title>Complete genome sequence of Corynebacterium casei LMG S-19264T (=DSM 44701T), isolated from a smear-ripened cheese.</title>
        <authorList>
            <consortium name="US DOE Joint Genome Institute (JGI-PGF)"/>
            <person name="Walter F."/>
            <person name="Albersmeier A."/>
            <person name="Kalinowski J."/>
            <person name="Ruckert C."/>
        </authorList>
    </citation>
    <scope>NUCLEOTIDE SEQUENCE</scope>
    <source>
        <strain evidence="2">CGMCC 1.16548</strain>
    </source>
</reference>
<keyword evidence="3" id="KW-1185">Reference proteome</keyword>
<accession>A0A8J3GSP8</accession>
<feature type="compositionally biased region" description="Basic and acidic residues" evidence="1">
    <location>
        <begin position="72"/>
        <end position="86"/>
    </location>
</feature>
<proteinExistence type="predicted"/>
<reference evidence="2" key="2">
    <citation type="submission" date="2020-09" db="EMBL/GenBank/DDBJ databases">
        <authorList>
            <person name="Sun Q."/>
            <person name="Zhou Y."/>
        </authorList>
    </citation>
    <scope>NUCLEOTIDE SEQUENCE</scope>
    <source>
        <strain evidence="2">CGMCC 1.16548</strain>
    </source>
</reference>
<dbReference type="AlphaFoldDB" id="A0A8J3GSP8"/>
<evidence type="ECO:0000313" key="3">
    <source>
        <dbReference type="Proteomes" id="UP000617531"/>
    </source>
</evidence>
<gene>
    <name evidence="2" type="ORF">GCM10011600_27350</name>
</gene>
<evidence type="ECO:0000313" key="2">
    <source>
        <dbReference type="EMBL" id="GHF24744.1"/>
    </source>
</evidence>
<dbReference type="Proteomes" id="UP000617531">
    <property type="component" value="Unassembled WGS sequence"/>
</dbReference>
<comment type="caution">
    <text evidence="2">The sequence shown here is derived from an EMBL/GenBank/DDBJ whole genome shotgun (WGS) entry which is preliminary data.</text>
</comment>
<feature type="region of interest" description="Disordered" evidence="1">
    <location>
        <begin position="69"/>
        <end position="95"/>
    </location>
</feature>
<name>A0A8J3GSP8_9MICO</name>
<sequence>MGAFVVPGWWARPGALAPRTDQIKEIRGAGGVLTPTEAAGARISVIWSGGRRNEQPARLPERDDSILVGRIEGPDVDDHQRRERSLSRSIMTSSA</sequence>
<organism evidence="2 3">
    <name type="scientific">Pseudolysinimonas yzui</name>
    <dbReference type="NCBI Taxonomy" id="2708254"/>
    <lineage>
        <taxon>Bacteria</taxon>
        <taxon>Bacillati</taxon>
        <taxon>Actinomycetota</taxon>
        <taxon>Actinomycetes</taxon>
        <taxon>Micrococcales</taxon>
        <taxon>Microbacteriaceae</taxon>
        <taxon>Pseudolysinimonas</taxon>
    </lineage>
</organism>
<protein>
    <submittedName>
        <fullName evidence="2">Uncharacterized protein</fullName>
    </submittedName>
</protein>
<dbReference type="EMBL" id="BNAI01000008">
    <property type="protein sequence ID" value="GHF24744.1"/>
    <property type="molecule type" value="Genomic_DNA"/>
</dbReference>